<protein>
    <recommendedName>
        <fullName evidence="4">Laminin G domain-containing protein</fullName>
    </recommendedName>
</protein>
<feature type="non-terminal residue" evidence="2">
    <location>
        <position position="387"/>
    </location>
</feature>
<evidence type="ECO:0008006" key="4">
    <source>
        <dbReference type="Google" id="ProtNLM"/>
    </source>
</evidence>
<dbReference type="Proteomes" id="UP000749559">
    <property type="component" value="Unassembled WGS sequence"/>
</dbReference>
<keyword evidence="1" id="KW-0732">Signal</keyword>
<name>A0A8S4N1S6_OWEFU</name>
<proteinExistence type="predicted"/>
<dbReference type="EMBL" id="CAIIXF020000001">
    <property type="protein sequence ID" value="CAH1775167.1"/>
    <property type="molecule type" value="Genomic_DNA"/>
</dbReference>
<feature type="signal peptide" evidence="1">
    <location>
        <begin position="1"/>
        <end position="19"/>
    </location>
</feature>
<evidence type="ECO:0000313" key="3">
    <source>
        <dbReference type="Proteomes" id="UP000749559"/>
    </source>
</evidence>
<sequence>MMVILISILVMVLIGLGDGLEKRQAPQNLFALQYRGLIENMEPKACFECPWIPGKDCCHFVPLGSVDPEKEERQCPPGLGWNQETCNCDWPSLIKPKGICEPLYTCNINVTTVNPGTTAVAPTCPPLFENECCIPETATWYSKINDTHYRVNGSYPQGCPEGMNFDDISCCCLGYTIVPDPCKLWSFDREAGNEFTDSIQQTFGQNVRSTISDGHLGTDKGVFFQNQERISIPYFAGAYFGKWFSLGLWVKSSSNNFGTVVLSNGNREVKETIALVMVGNSIAGGVATAKEDPPNTLDMPLTAMGDDGWHFVAMTYDDPILSVYIDNNPPLVFEQEGGGILSNFCQLNLGGVQFPNFSMDELCICEFTWNATDVAEFRDNKAVPKLY</sequence>
<comment type="caution">
    <text evidence="2">The sequence shown here is derived from an EMBL/GenBank/DDBJ whole genome shotgun (WGS) entry which is preliminary data.</text>
</comment>
<evidence type="ECO:0000256" key="1">
    <source>
        <dbReference type="SAM" id="SignalP"/>
    </source>
</evidence>
<dbReference type="InterPro" id="IPR013320">
    <property type="entry name" value="ConA-like_dom_sf"/>
</dbReference>
<dbReference type="OrthoDB" id="6327740at2759"/>
<accession>A0A8S4N1S6</accession>
<dbReference type="AlphaFoldDB" id="A0A8S4N1S6"/>
<gene>
    <name evidence="2" type="ORF">OFUS_LOCUS2506</name>
</gene>
<feature type="chain" id="PRO_5035714462" description="Laminin G domain-containing protein" evidence="1">
    <location>
        <begin position="20"/>
        <end position="387"/>
    </location>
</feature>
<evidence type="ECO:0000313" key="2">
    <source>
        <dbReference type="EMBL" id="CAH1775167.1"/>
    </source>
</evidence>
<organism evidence="2 3">
    <name type="scientific">Owenia fusiformis</name>
    <name type="common">Polychaete worm</name>
    <dbReference type="NCBI Taxonomy" id="6347"/>
    <lineage>
        <taxon>Eukaryota</taxon>
        <taxon>Metazoa</taxon>
        <taxon>Spiralia</taxon>
        <taxon>Lophotrochozoa</taxon>
        <taxon>Annelida</taxon>
        <taxon>Polychaeta</taxon>
        <taxon>Sedentaria</taxon>
        <taxon>Canalipalpata</taxon>
        <taxon>Sabellida</taxon>
        <taxon>Oweniida</taxon>
        <taxon>Oweniidae</taxon>
        <taxon>Owenia</taxon>
    </lineage>
</organism>
<keyword evidence="3" id="KW-1185">Reference proteome</keyword>
<dbReference type="Gene3D" id="2.60.120.200">
    <property type="match status" value="1"/>
</dbReference>
<reference evidence="2" key="1">
    <citation type="submission" date="2022-03" db="EMBL/GenBank/DDBJ databases">
        <authorList>
            <person name="Martin C."/>
        </authorList>
    </citation>
    <scope>NUCLEOTIDE SEQUENCE</scope>
</reference>
<dbReference type="SUPFAM" id="SSF49899">
    <property type="entry name" value="Concanavalin A-like lectins/glucanases"/>
    <property type="match status" value="1"/>
</dbReference>